<name>A0ABU0RVT8_9ACTN</name>
<protein>
    <submittedName>
        <fullName evidence="1">Uncharacterized protein</fullName>
    </submittedName>
</protein>
<sequence>MLLTATRQPAVSRALVGSLTLATSFSELARPGIVLRTLLGPRRAPLAEPPLLPWERGYLPGHCTRL</sequence>
<reference evidence="1 2" key="1">
    <citation type="submission" date="2023-07" db="EMBL/GenBank/DDBJ databases">
        <title>Comparative genomics of wheat-associated soil bacteria to identify genetic determinants of phenazine resistance.</title>
        <authorList>
            <person name="Mouncey N."/>
        </authorList>
    </citation>
    <scope>NUCLEOTIDE SEQUENCE [LARGE SCALE GENOMIC DNA]</scope>
    <source>
        <strain evidence="1 2">W2I16</strain>
    </source>
</reference>
<dbReference type="RefSeq" id="WP_307628858.1">
    <property type="nucleotide sequence ID" value="NZ_JAUSZS010000007.1"/>
</dbReference>
<evidence type="ECO:0000313" key="2">
    <source>
        <dbReference type="Proteomes" id="UP001223072"/>
    </source>
</evidence>
<keyword evidence="2" id="KW-1185">Reference proteome</keyword>
<dbReference type="Proteomes" id="UP001223072">
    <property type="component" value="Unassembled WGS sequence"/>
</dbReference>
<dbReference type="EMBL" id="JAUSZS010000007">
    <property type="protein sequence ID" value="MDQ0935267.1"/>
    <property type="molecule type" value="Genomic_DNA"/>
</dbReference>
<comment type="caution">
    <text evidence="1">The sequence shown here is derived from an EMBL/GenBank/DDBJ whole genome shotgun (WGS) entry which is preliminary data.</text>
</comment>
<organism evidence="1 2">
    <name type="scientific">Streptomyces turgidiscabies</name>
    <dbReference type="NCBI Taxonomy" id="85558"/>
    <lineage>
        <taxon>Bacteria</taxon>
        <taxon>Bacillati</taxon>
        <taxon>Actinomycetota</taxon>
        <taxon>Actinomycetes</taxon>
        <taxon>Kitasatosporales</taxon>
        <taxon>Streptomycetaceae</taxon>
        <taxon>Streptomyces</taxon>
    </lineage>
</organism>
<gene>
    <name evidence="1" type="ORF">QFZ49_005239</name>
</gene>
<proteinExistence type="predicted"/>
<accession>A0ABU0RVT8</accession>
<evidence type="ECO:0000313" key="1">
    <source>
        <dbReference type="EMBL" id="MDQ0935267.1"/>
    </source>
</evidence>